<dbReference type="PANTHER" id="PTHR30151">
    <property type="entry name" value="ALKANE SULFONATE ABC TRANSPORTER-RELATED, MEMBRANE SUBUNIT"/>
    <property type="match status" value="1"/>
</dbReference>
<keyword evidence="10" id="KW-1185">Reference proteome</keyword>
<dbReference type="InterPro" id="IPR035906">
    <property type="entry name" value="MetI-like_sf"/>
</dbReference>
<reference evidence="9 10" key="1">
    <citation type="submission" date="2020-08" db="EMBL/GenBank/DDBJ databases">
        <title>Genomic Encyclopedia of Type Strains, Phase IV (KMG-IV): sequencing the most valuable type-strain genomes for metagenomic binning, comparative biology and taxonomic classification.</title>
        <authorList>
            <person name="Goeker M."/>
        </authorList>
    </citation>
    <scope>NUCLEOTIDE SEQUENCE [LARGE SCALE GENOMIC DNA]</scope>
    <source>
        <strain evidence="9 10">DSM 103570</strain>
    </source>
</reference>
<comment type="similarity">
    <text evidence="7">Belongs to the binding-protein-dependent transport system permease family.</text>
</comment>
<name>A0A7W6MNJ4_9HYPH</name>
<dbReference type="GO" id="GO:0005886">
    <property type="term" value="C:plasma membrane"/>
    <property type="evidence" value="ECO:0007669"/>
    <property type="project" value="UniProtKB-SubCell"/>
</dbReference>
<dbReference type="Proteomes" id="UP000588647">
    <property type="component" value="Unassembled WGS sequence"/>
</dbReference>
<evidence type="ECO:0000256" key="5">
    <source>
        <dbReference type="ARBA" id="ARBA00022989"/>
    </source>
</evidence>
<feature type="transmembrane region" description="Helical" evidence="7">
    <location>
        <begin position="111"/>
        <end position="131"/>
    </location>
</feature>
<keyword evidence="4 7" id="KW-0812">Transmembrane</keyword>
<evidence type="ECO:0000313" key="10">
    <source>
        <dbReference type="Proteomes" id="UP000588647"/>
    </source>
</evidence>
<evidence type="ECO:0000256" key="4">
    <source>
        <dbReference type="ARBA" id="ARBA00022692"/>
    </source>
</evidence>
<dbReference type="Gene3D" id="1.10.3720.10">
    <property type="entry name" value="MetI-like"/>
    <property type="match status" value="1"/>
</dbReference>
<keyword evidence="3" id="KW-1003">Cell membrane</keyword>
<organism evidence="9 10">
    <name type="scientific">Aurantimonas endophytica</name>
    <dbReference type="NCBI Taxonomy" id="1522175"/>
    <lineage>
        <taxon>Bacteria</taxon>
        <taxon>Pseudomonadati</taxon>
        <taxon>Pseudomonadota</taxon>
        <taxon>Alphaproteobacteria</taxon>
        <taxon>Hyphomicrobiales</taxon>
        <taxon>Aurantimonadaceae</taxon>
        <taxon>Aurantimonas</taxon>
    </lineage>
</organism>
<dbReference type="InterPro" id="IPR000515">
    <property type="entry name" value="MetI-like"/>
</dbReference>
<dbReference type="PANTHER" id="PTHR30151:SF0">
    <property type="entry name" value="ABC TRANSPORTER PERMEASE PROTEIN MJ0413-RELATED"/>
    <property type="match status" value="1"/>
</dbReference>
<sequence length="299" mass="32166">MPPAVLRGTAPSYARVQNNEGEAAMSTANTTFDKVGFDQGSEPPGLLRRAGSASWTWRIVSLVIFFLAWEIAGRSNFNFAFPSFSATLGAFFAMVADGTMGAAYLRTIEPLLIGLVISLTVGISSGVAMGLRKDFEWFTLPMFIVMQAAPMSALIPLITFVYGIGLTSKVLAVVMLAMPVIAINSYKAVRNVPPSLVSMCQSFMGSRRHQIFRIILPAASPMMFAGLRLGVAEGFSGVVLAELLITPTGIGDLITFHRSVANYDNMYAAIASIILFAVLAVTVLQYVETALFRPETRSA</sequence>
<evidence type="ECO:0000313" key="9">
    <source>
        <dbReference type="EMBL" id="MBB4001983.1"/>
    </source>
</evidence>
<dbReference type="RefSeq" id="WP_246367590.1">
    <property type="nucleotide sequence ID" value="NZ_JAAAMM010000001.1"/>
</dbReference>
<feature type="transmembrane region" description="Helical" evidence="7">
    <location>
        <begin position="55"/>
        <end position="72"/>
    </location>
</feature>
<keyword evidence="2 7" id="KW-0813">Transport</keyword>
<dbReference type="SUPFAM" id="SSF161098">
    <property type="entry name" value="MetI-like"/>
    <property type="match status" value="1"/>
</dbReference>
<comment type="caution">
    <text evidence="9">The sequence shown here is derived from an EMBL/GenBank/DDBJ whole genome shotgun (WGS) entry which is preliminary data.</text>
</comment>
<feature type="transmembrane region" description="Helical" evidence="7">
    <location>
        <begin position="266"/>
        <end position="287"/>
    </location>
</feature>
<evidence type="ECO:0000256" key="1">
    <source>
        <dbReference type="ARBA" id="ARBA00004651"/>
    </source>
</evidence>
<dbReference type="CDD" id="cd06261">
    <property type="entry name" value="TM_PBP2"/>
    <property type="match status" value="1"/>
</dbReference>
<dbReference type="AlphaFoldDB" id="A0A7W6MNJ4"/>
<proteinExistence type="inferred from homology"/>
<feature type="domain" description="ABC transmembrane type-1" evidence="8">
    <location>
        <begin position="104"/>
        <end position="285"/>
    </location>
</feature>
<dbReference type="Pfam" id="PF00528">
    <property type="entry name" value="BPD_transp_1"/>
    <property type="match status" value="1"/>
</dbReference>
<evidence type="ECO:0000256" key="7">
    <source>
        <dbReference type="RuleBase" id="RU363032"/>
    </source>
</evidence>
<dbReference type="EMBL" id="JACIEM010000001">
    <property type="protein sequence ID" value="MBB4001983.1"/>
    <property type="molecule type" value="Genomic_DNA"/>
</dbReference>
<feature type="transmembrane region" description="Helical" evidence="7">
    <location>
        <begin position="84"/>
        <end position="105"/>
    </location>
</feature>
<gene>
    <name evidence="9" type="ORF">GGR03_001030</name>
</gene>
<protein>
    <submittedName>
        <fullName evidence="9">NitT/TauT family transport system permease protein</fullName>
    </submittedName>
</protein>
<evidence type="ECO:0000256" key="3">
    <source>
        <dbReference type="ARBA" id="ARBA00022475"/>
    </source>
</evidence>
<dbReference type="PROSITE" id="PS50928">
    <property type="entry name" value="ABC_TM1"/>
    <property type="match status" value="1"/>
</dbReference>
<feature type="transmembrane region" description="Helical" evidence="7">
    <location>
        <begin position="235"/>
        <end position="254"/>
    </location>
</feature>
<keyword evidence="6 7" id="KW-0472">Membrane</keyword>
<accession>A0A7W6MNJ4</accession>
<feature type="transmembrane region" description="Helical" evidence="7">
    <location>
        <begin position="143"/>
        <end position="164"/>
    </location>
</feature>
<evidence type="ECO:0000256" key="6">
    <source>
        <dbReference type="ARBA" id="ARBA00023136"/>
    </source>
</evidence>
<dbReference type="GO" id="GO:0055085">
    <property type="term" value="P:transmembrane transport"/>
    <property type="evidence" value="ECO:0007669"/>
    <property type="project" value="InterPro"/>
</dbReference>
<evidence type="ECO:0000259" key="8">
    <source>
        <dbReference type="PROSITE" id="PS50928"/>
    </source>
</evidence>
<comment type="subcellular location">
    <subcellularLocation>
        <location evidence="1 7">Cell membrane</location>
        <topology evidence="1 7">Multi-pass membrane protein</topology>
    </subcellularLocation>
</comment>
<evidence type="ECO:0000256" key="2">
    <source>
        <dbReference type="ARBA" id="ARBA00022448"/>
    </source>
</evidence>
<keyword evidence="5 7" id="KW-1133">Transmembrane helix</keyword>